<gene>
    <name evidence="7" type="ORF">AKO1_004769</name>
</gene>
<comment type="similarity">
    <text evidence="1">Belongs to the DNase I family.</text>
</comment>
<dbReference type="GO" id="GO:0005634">
    <property type="term" value="C:nucleus"/>
    <property type="evidence" value="ECO:0007669"/>
    <property type="project" value="TreeGrafter"/>
</dbReference>
<proteinExistence type="inferred from homology"/>
<dbReference type="PANTHER" id="PTHR11371">
    <property type="entry name" value="DEOXYRIBONUCLEASE"/>
    <property type="match status" value="1"/>
</dbReference>
<feature type="compositionally biased region" description="Basic and acidic residues" evidence="4">
    <location>
        <begin position="299"/>
        <end position="313"/>
    </location>
</feature>
<evidence type="ECO:0000256" key="1">
    <source>
        <dbReference type="ARBA" id="ARBA00007359"/>
    </source>
</evidence>
<feature type="compositionally biased region" description="Acidic residues" evidence="4">
    <location>
        <begin position="332"/>
        <end position="352"/>
    </location>
</feature>
<dbReference type="GO" id="GO:0003677">
    <property type="term" value="F:DNA binding"/>
    <property type="evidence" value="ECO:0007669"/>
    <property type="project" value="TreeGrafter"/>
</dbReference>
<dbReference type="Gene3D" id="3.60.10.10">
    <property type="entry name" value="Endonuclease/exonuclease/phosphatase"/>
    <property type="match status" value="1"/>
</dbReference>
<evidence type="ECO:0000313" key="7">
    <source>
        <dbReference type="EMBL" id="KAL0484216.1"/>
    </source>
</evidence>
<accession>A0AAW2Z554</accession>
<evidence type="ECO:0000256" key="4">
    <source>
        <dbReference type="SAM" id="MobiDB-lite"/>
    </source>
</evidence>
<keyword evidence="5" id="KW-0732">Signal</keyword>
<dbReference type="Pfam" id="PF03372">
    <property type="entry name" value="Exo_endo_phos"/>
    <property type="match status" value="1"/>
</dbReference>
<dbReference type="GO" id="GO:0006308">
    <property type="term" value="P:DNA catabolic process"/>
    <property type="evidence" value="ECO:0007669"/>
    <property type="project" value="InterPro"/>
</dbReference>
<dbReference type="PANTHER" id="PTHR11371:SF31">
    <property type="entry name" value="EXTRACELLULAR NUCLEASE"/>
    <property type="match status" value="1"/>
</dbReference>
<evidence type="ECO:0000313" key="8">
    <source>
        <dbReference type="Proteomes" id="UP001431209"/>
    </source>
</evidence>
<dbReference type="InterPro" id="IPR036691">
    <property type="entry name" value="Endo/exonu/phosph_ase_sf"/>
</dbReference>
<dbReference type="PRINTS" id="PR00130">
    <property type="entry name" value="DNASEI"/>
</dbReference>
<evidence type="ECO:0000256" key="3">
    <source>
        <dbReference type="ARBA" id="ARBA00022801"/>
    </source>
</evidence>
<feature type="region of interest" description="Disordered" evidence="4">
    <location>
        <begin position="291"/>
        <end position="365"/>
    </location>
</feature>
<dbReference type="GO" id="GO:0004530">
    <property type="term" value="F:deoxyribonuclease I activity"/>
    <property type="evidence" value="ECO:0007669"/>
    <property type="project" value="TreeGrafter"/>
</dbReference>
<evidence type="ECO:0000256" key="2">
    <source>
        <dbReference type="ARBA" id="ARBA00022722"/>
    </source>
</evidence>
<dbReference type="SUPFAM" id="SSF56219">
    <property type="entry name" value="DNase I-like"/>
    <property type="match status" value="1"/>
</dbReference>
<dbReference type="InterPro" id="IPR005135">
    <property type="entry name" value="Endo/exonuclease/phosphatase"/>
</dbReference>
<protein>
    <submittedName>
        <fullName evidence="7">DNASE1</fullName>
    </submittedName>
</protein>
<sequence length="365" mass="40818">MKLSLSLLSLLLLCVLGATNALNIGSFNIQVLGKTKMADNRVVDTIIEILSRYDIVLVQEVRDVTDDTVDNLLSILNKRNKSKNYKTAVSTRLGRSDSKEQYVYFYDPEVIKLMGAYQYEDKNKVFERPPYAVRVRPTTAGGNGKDFFIIACHIQPKNAAVEMDALVDVHEHFIATAGNAALKKTITDRTIFLGDFNADCDYMTKKKWTEVRLRTSDKFTWLIGDKTRTTVADRDCAYDRVVVTKGLAVSKGVGISAVPYNFIEKMKMSSDNAKLVSDHFPVDITVDFKKTAGAGGSTKNDKPVKSPPKKDGTLTKTNKPVKSPSKKRSLDDDFLDDDDDMDVDYDDDDEEELPPRKKRSVKVSA</sequence>
<keyword evidence="8" id="KW-1185">Reference proteome</keyword>
<comment type="caution">
    <text evidence="7">The sequence shown here is derived from an EMBL/GenBank/DDBJ whole genome shotgun (WGS) entry which is preliminary data.</text>
</comment>
<dbReference type="InterPro" id="IPR016202">
    <property type="entry name" value="DNase_I"/>
</dbReference>
<reference evidence="7 8" key="1">
    <citation type="submission" date="2024-03" db="EMBL/GenBank/DDBJ databases">
        <title>The Acrasis kona genome and developmental transcriptomes reveal deep origins of eukaryotic multicellular pathways.</title>
        <authorList>
            <person name="Sheikh S."/>
            <person name="Fu C.-J."/>
            <person name="Brown M.W."/>
            <person name="Baldauf S.L."/>
        </authorList>
    </citation>
    <scope>NUCLEOTIDE SEQUENCE [LARGE SCALE GENOMIC DNA]</scope>
    <source>
        <strain evidence="7 8">ATCC MYA-3509</strain>
    </source>
</reference>
<keyword evidence="2" id="KW-0540">Nuclease</keyword>
<keyword evidence="3" id="KW-0378">Hydrolase</keyword>
<dbReference type="Proteomes" id="UP001431209">
    <property type="component" value="Unassembled WGS sequence"/>
</dbReference>
<feature type="compositionally biased region" description="Basic residues" evidence="4">
    <location>
        <begin position="356"/>
        <end position="365"/>
    </location>
</feature>
<dbReference type="SMART" id="SM00476">
    <property type="entry name" value="DNaseIc"/>
    <property type="match status" value="1"/>
</dbReference>
<evidence type="ECO:0000259" key="6">
    <source>
        <dbReference type="Pfam" id="PF03372"/>
    </source>
</evidence>
<feature type="chain" id="PRO_5043621297" evidence="5">
    <location>
        <begin position="22"/>
        <end position="365"/>
    </location>
</feature>
<organism evidence="7 8">
    <name type="scientific">Acrasis kona</name>
    <dbReference type="NCBI Taxonomy" id="1008807"/>
    <lineage>
        <taxon>Eukaryota</taxon>
        <taxon>Discoba</taxon>
        <taxon>Heterolobosea</taxon>
        <taxon>Tetramitia</taxon>
        <taxon>Eutetramitia</taxon>
        <taxon>Acrasidae</taxon>
        <taxon>Acrasis</taxon>
    </lineage>
</organism>
<feature type="signal peptide" evidence="5">
    <location>
        <begin position="1"/>
        <end position="21"/>
    </location>
</feature>
<dbReference type="AlphaFoldDB" id="A0AAW2Z554"/>
<feature type="domain" description="Endonuclease/exonuclease/phosphatase" evidence="6">
    <location>
        <begin position="25"/>
        <end position="279"/>
    </location>
</feature>
<dbReference type="EMBL" id="JAOPGA020001028">
    <property type="protein sequence ID" value="KAL0484216.1"/>
    <property type="molecule type" value="Genomic_DNA"/>
</dbReference>
<name>A0AAW2Z554_9EUKA</name>
<evidence type="ECO:0000256" key="5">
    <source>
        <dbReference type="SAM" id="SignalP"/>
    </source>
</evidence>